<evidence type="ECO:0000313" key="4">
    <source>
        <dbReference type="Proteomes" id="UP001315278"/>
    </source>
</evidence>
<dbReference type="EMBL" id="JAFCJH010000008">
    <property type="protein sequence ID" value="MBR0795735.1"/>
    <property type="molecule type" value="Genomic_DNA"/>
</dbReference>
<protein>
    <recommendedName>
        <fullName evidence="5">Secretin/TonB short N-terminal domain-containing protein</fullName>
    </recommendedName>
</protein>
<feature type="chain" id="PRO_5045211391" description="Secretin/TonB short N-terminal domain-containing protein" evidence="2">
    <location>
        <begin position="23"/>
        <end position="135"/>
    </location>
</feature>
<evidence type="ECO:0000256" key="2">
    <source>
        <dbReference type="SAM" id="SignalP"/>
    </source>
</evidence>
<dbReference type="Proteomes" id="UP001315278">
    <property type="component" value="Unassembled WGS sequence"/>
</dbReference>
<comment type="caution">
    <text evidence="3">The sequence shown here is derived from an EMBL/GenBank/DDBJ whole genome shotgun (WGS) entry which is preliminary data.</text>
</comment>
<evidence type="ECO:0000313" key="3">
    <source>
        <dbReference type="EMBL" id="MBR0795735.1"/>
    </source>
</evidence>
<name>A0ABS5FG28_9BRAD</name>
<gene>
    <name evidence="3" type="ORF">JQ615_10075</name>
</gene>
<feature type="region of interest" description="Disordered" evidence="1">
    <location>
        <begin position="112"/>
        <end position="135"/>
    </location>
</feature>
<evidence type="ECO:0000256" key="1">
    <source>
        <dbReference type="SAM" id="MobiDB-lite"/>
    </source>
</evidence>
<sequence length="135" mass="14702">MACRFLPLLMLALLLFGGRASAQVRVEGKSGIVHLEVNDASLEEVLAALRDRYNLSYRSNDTLAVRRTGVFNGPLLRVAARVLEGYDYVMTITPQGIDVLIMRQAGTGAPAVAARPPLTTAEANNVKPEKPDRIR</sequence>
<reference evidence="4" key="1">
    <citation type="journal article" date="2021" name="ISME J.">
        <title>Evolutionary origin and ecological implication of a unique nif island in free-living Bradyrhizobium lineages.</title>
        <authorList>
            <person name="Tao J."/>
        </authorList>
    </citation>
    <scope>NUCLEOTIDE SEQUENCE [LARGE SCALE GENOMIC DNA]</scope>
    <source>
        <strain evidence="4">SZCCT0434</strain>
    </source>
</reference>
<organism evidence="3 4">
    <name type="scientific">Bradyrhizobium jicamae</name>
    <dbReference type="NCBI Taxonomy" id="280332"/>
    <lineage>
        <taxon>Bacteria</taxon>
        <taxon>Pseudomonadati</taxon>
        <taxon>Pseudomonadota</taxon>
        <taxon>Alphaproteobacteria</taxon>
        <taxon>Hyphomicrobiales</taxon>
        <taxon>Nitrobacteraceae</taxon>
        <taxon>Bradyrhizobium</taxon>
    </lineage>
</organism>
<dbReference type="RefSeq" id="WP_212394428.1">
    <property type="nucleotide sequence ID" value="NZ_JAFCJH010000008.1"/>
</dbReference>
<evidence type="ECO:0008006" key="5">
    <source>
        <dbReference type="Google" id="ProtNLM"/>
    </source>
</evidence>
<accession>A0ABS5FG28</accession>
<keyword evidence="4" id="KW-1185">Reference proteome</keyword>
<keyword evidence="2" id="KW-0732">Signal</keyword>
<proteinExistence type="predicted"/>
<feature type="signal peptide" evidence="2">
    <location>
        <begin position="1"/>
        <end position="22"/>
    </location>
</feature>